<proteinExistence type="predicted"/>
<keyword evidence="2" id="KW-1185">Reference proteome</keyword>
<comment type="caution">
    <text evidence="1">The sequence shown here is derived from an EMBL/GenBank/DDBJ whole genome shotgun (WGS) entry which is preliminary data.</text>
</comment>
<accession>A0A4Y2WIK0</accession>
<dbReference type="AlphaFoldDB" id="A0A4Y2WIK0"/>
<reference evidence="1 2" key="1">
    <citation type="journal article" date="2019" name="Sci. Rep.">
        <title>Orb-weaving spider Araneus ventricosus genome elucidates the spidroin gene catalogue.</title>
        <authorList>
            <person name="Kono N."/>
            <person name="Nakamura H."/>
            <person name="Ohtoshi R."/>
            <person name="Moran D.A.P."/>
            <person name="Shinohara A."/>
            <person name="Yoshida Y."/>
            <person name="Fujiwara M."/>
            <person name="Mori M."/>
            <person name="Tomita M."/>
            <person name="Arakawa K."/>
        </authorList>
    </citation>
    <scope>NUCLEOTIDE SEQUENCE [LARGE SCALE GENOMIC DNA]</scope>
</reference>
<dbReference type="EMBL" id="BGPR01061370">
    <property type="protein sequence ID" value="GBO37039.1"/>
    <property type="molecule type" value="Genomic_DNA"/>
</dbReference>
<gene>
    <name evidence="1" type="ORF">AVEN_25018_1</name>
</gene>
<evidence type="ECO:0000313" key="1">
    <source>
        <dbReference type="EMBL" id="GBO37039.1"/>
    </source>
</evidence>
<evidence type="ECO:0000313" key="2">
    <source>
        <dbReference type="Proteomes" id="UP000499080"/>
    </source>
</evidence>
<dbReference type="Proteomes" id="UP000499080">
    <property type="component" value="Unassembled WGS sequence"/>
</dbReference>
<dbReference type="OrthoDB" id="7602116at2759"/>
<name>A0A4Y2WIK0_ARAVE</name>
<protein>
    <submittedName>
        <fullName evidence="1">Uncharacterized protein</fullName>
    </submittedName>
</protein>
<sequence length="96" mass="10999">MEQSLCDSRENLDMHLLKQLCWASAGKLDYGETAEKLVSLQTFDVVKRFKMGGGHCLVDSLPVVWKELLEGFKSIFGVTFFHPTYFTCILYEKCLL</sequence>
<organism evidence="1 2">
    <name type="scientific">Araneus ventricosus</name>
    <name type="common">Orbweaver spider</name>
    <name type="synonym">Epeira ventricosa</name>
    <dbReference type="NCBI Taxonomy" id="182803"/>
    <lineage>
        <taxon>Eukaryota</taxon>
        <taxon>Metazoa</taxon>
        <taxon>Ecdysozoa</taxon>
        <taxon>Arthropoda</taxon>
        <taxon>Chelicerata</taxon>
        <taxon>Arachnida</taxon>
        <taxon>Araneae</taxon>
        <taxon>Araneomorphae</taxon>
        <taxon>Entelegynae</taxon>
        <taxon>Araneoidea</taxon>
        <taxon>Araneidae</taxon>
        <taxon>Araneus</taxon>
    </lineage>
</organism>